<dbReference type="InterPro" id="IPR002472">
    <property type="entry name" value="Palm_thioest"/>
</dbReference>
<reference evidence="10" key="1">
    <citation type="submission" date="2021-03" db="EMBL/GenBank/DDBJ databases">
        <authorList>
            <person name="Tagirdzhanova G."/>
        </authorList>
    </citation>
    <scope>NUCLEOTIDE SEQUENCE</scope>
</reference>
<feature type="chain" id="PRO_5034384850" description="Palmitoyl-protein thioesterase 1" evidence="9">
    <location>
        <begin position="16"/>
        <end position="319"/>
    </location>
</feature>
<keyword evidence="11" id="KW-1185">Reference proteome</keyword>
<dbReference type="PANTHER" id="PTHR11247">
    <property type="entry name" value="PALMITOYL-PROTEIN THIOESTERASE/DOLICHYLDIPHOSPHATASE 1"/>
    <property type="match status" value="1"/>
</dbReference>
<dbReference type="EMBL" id="CAJPDQ010000014">
    <property type="protein sequence ID" value="CAF9919417.1"/>
    <property type="molecule type" value="Genomic_DNA"/>
</dbReference>
<gene>
    <name evidence="10" type="ORF">GOMPHAMPRED_001803</name>
</gene>
<evidence type="ECO:0000313" key="11">
    <source>
        <dbReference type="Proteomes" id="UP000664169"/>
    </source>
</evidence>
<evidence type="ECO:0000256" key="5">
    <source>
        <dbReference type="ARBA" id="ARBA00022801"/>
    </source>
</evidence>
<keyword evidence="4 9" id="KW-0732">Signal</keyword>
<evidence type="ECO:0000256" key="7">
    <source>
        <dbReference type="ARBA" id="ARBA00023180"/>
    </source>
</evidence>
<dbReference type="InterPro" id="IPR029058">
    <property type="entry name" value="AB_hydrolase_fold"/>
</dbReference>
<keyword evidence="5" id="KW-0378">Hydrolase</keyword>
<dbReference type="SUPFAM" id="SSF53474">
    <property type="entry name" value="alpha/beta-Hydrolases"/>
    <property type="match status" value="1"/>
</dbReference>
<dbReference type="GO" id="GO:0008474">
    <property type="term" value="F:palmitoyl-(protein) hydrolase activity"/>
    <property type="evidence" value="ECO:0007669"/>
    <property type="project" value="UniProtKB-EC"/>
</dbReference>
<evidence type="ECO:0000256" key="2">
    <source>
        <dbReference type="ARBA" id="ARBA00012423"/>
    </source>
</evidence>
<evidence type="ECO:0000313" key="10">
    <source>
        <dbReference type="EMBL" id="CAF9919417.1"/>
    </source>
</evidence>
<keyword evidence="6" id="KW-1015">Disulfide bond</keyword>
<dbReference type="Proteomes" id="UP000664169">
    <property type="component" value="Unassembled WGS sequence"/>
</dbReference>
<name>A0A8H3I931_9LECA</name>
<evidence type="ECO:0000256" key="3">
    <source>
        <dbReference type="ARBA" id="ARBA00014212"/>
    </source>
</evidence>
<sequence>MRLFVLLYAVLSANAATIPQRPLSSGNSGTPLPLLIWHGLGDRYDREGIKEVKELAEKANPGTFVYPVRLSEDGSADQRATFVGNVNEQVEYVCKDLASHPILSTAPAINALGFSQGGQFLRAYVERCNNPPVASLVTFGAQHNGIAEFQACKDGDWLCNGWEGILKGQTWTNFVQTTLVPAQYFRNPDDLENYLEYSNFLADINNERTKKNATYVENMKKLEKFVMYVFKNETTVVPKWSGWFDEFNLTSAKRTKLQDRTLYKEDWLGLRWLDERGRLVFKETEGRHMTLTDKLLMDTFTEYFSKRVDVLVAKESLDL</sequence>
<dbReference type="FunFam" id="3.40.50.1820:FF:000107">
    <property type="entry name" value="Palmitoyl-protein thioesterase 1"/>
    <property type="match status" value="1"/>
</dbReference>
<protein>
    <recommendedName>
        <fullName evidence="3">Palmitoyl-protein thioesterase 1</fullName>
        <ecNumber evidence="2">3.1.2.22</ecNumber>
    </recommendedName>
    <alternativeName>
        <fullName evidence="8">Palmitoyl-protein hydrolase 1</fullName>
    </alternativeName>
</protein>
<dbReference type="PANTHER" id="PTHR11247:SF8">
    <property type="entry name" value="PALMITOYL-PROTEIN THIOESTERASE 1"/>
    <property type="match status" value="1"/>
</dbReference>
<dbReference type="PRINTS" id="PR00414">
    <property type="entry name" value="PPTHIESTRASE"/>
</dbReference>
<dbReference type="OrthoDB" id="10263094at2759"/>
<evidence type="ECO:0000256" key="4">
    <source>
        <dbReference type="ARBA" id="ARBA00022729"/>
    </source>
</evidence>
<dbReference type="Pfam" id="PF02089">
    <property type="entry name" value="Palm_thioest"/>
    <property type="match status" value="1"/>
</dbReference>
<dbReference type="AlphaFoldDB" id="A0A8H3I931"/>
<evidence type="ECO:0000256" key="8">
    <source>
        <dbReference type="ARBA" id="ARBA00031934"/>
    </source>
</evidence>
<evidence type="ECO:0000256" key="6">
    <source>
        <dbReference type="ARBA" id="ARBA00023157"/>
    </source>
</evidence>
<accession>A0A8H3I931</accession>
<organism evidence="10 11">
    <name type="scientific">Gomphillus americanus</name>
    <dbReference type="NCBI Taxonomy" id="1940652"/>
    <lineage>
        <taxon>Eukaryota</taxon>
        <taxon>Fungi</taxon>
        <taxon>Dikarya</taxon>
        <taxon>Ascomycota</taxon>
        <taxon>Pezizomycotina</taxon>
        <taxon>Lecanoromycetes</taxon>
        <taxon>OSLEUM clade</taxon>
        <taxon>Ostropomycetidae</taxon>
        <taxon>Ostropales</taxon>
        <taxon>Graphidaceae</taxon>
        <taxon>Gomphilloideae</taxon>
        <taxon>Gomphillus</taxon>
    </lineage>
</organism>
<keyword evidence="7" id="KW-0325">Glycoprotein</keyword>
<feature type="signal peptide" evidence="9">
    <location>
        <begin position="1"/>
        <end position="15"/>
    </location>
</feature>
<comment type="caution">
    <text evidence="10">The sequence shown here is derived from an EMBL/GenBank/DDBJ whole genome shotgun (WGS) entry which is preliminary data.</text>
</comment>
<evidence type="ECO:0000256" key="9">
    <source>
        <dbReference type="SAM" id="SignalP"/>
    </source>
</evidence>
<dbReference type="Gene3D" id="3.40.50.1820">
    <property type="entry name" value="alpha/beta hydrolase"/>
    <property type="match status" value="1"/>
</dbReference>
<proteinExistence type="inferred from homology"/>
<evidence type="ECO:0000256" key="1">
    <source>
        <dbReference type="ARBA" id="ARBA00010758"/>
    </source>
</evidence>
<comment type="similarity">
    <text evidence="1">Belongs to the palmitoyl-protein thioesterase family.</text>
</comment>
<dbReference type="EC" id="3.1.2.22" evidence="2"/>